<reference evidence="2 3" key="1">
    <citation type="journal article" date="2024" name="J Genomics">
        <title>Draft genome sequencing and assembly of Favolaschia claudopus CIRM-BRFM 2984 isolated from oak limbs.</title>
        <authorList>
            <person name="Navarro D."/>
            <person name="Drula E."/>
            <person name="Chaduli D."/>
            <person name="Cazenave R."/>
            <person name="Ahrendt S."/>
            <person name="Wang J."/>
            <person name="Lipzen A."/>
            <person name="Daum C."/>
            <person name="Barry K."/>
            <person name="Grigoriev I.V."/>
            <person name="Favel A."/>
            <person name="Rosso M.N."/>
            <person name="Martin F."/>
        </authorList>
    </citation>
    <scope>NUCLEOTIDE SEQUENCE [LARGE SCALE GENOMIC DNA]</scope>
    <source>
        <strain evidence="2 3">CIRM-BRFM 2984</strain>
    </source>
</reference>
<dbReference type="InterPro" id="IPR011032">
    <property type="entry name" value="GroES-like_sf"/>
</dbReference>
<protein>
    <submittedName>
        <fullName evidence="2">Dehydrogenase</fullName>
    </submittedName>
</protein>
<dbReference type="SUPFAM" id="SSF50129">
    <property type="entry name" value="GroES-like"/>
    <property type="match status" value="1"/>
</dbReference>
<accession>A0AAW0CPY7</accession>
<dbReference type="CDD" id="cd08249">
    <property type="entry name" value="enoyl_reductase_like"/>
    <property type="match status" value="1"/>
</dbReference>
<dbReference type="Gene3D" id="3.40.50.720">
    <property type="entry name" value="NAD(P)-binding Rossmann-like Domain"/>
    <property type="match status" value="1"/>
</dbReference>
<sequence>MVVGDTMKALVTVGDATFKLQDIKIPTLSAHEVLVKVHAVAQNPTDCKTDANDTSTVLTQTKGNLLLHPRVGNILGCDFAGTVVDSNGTGLRNAGDRVAGVVHGGISPNGAFAEYVAVDAALLIDIPDDMTFENAAQLGVACFTVCQSLYQCLDLPTPLSPTSTPEDILIWSGTSATGQYAVQFAKLAGLRVLSTASAKNVDFVRSLGADEVFEYADSRTPKRIVAATGGTLKYAVDCICEGMTPNQVSMSLGKDGGTIATLLPYQSRRKGVKTVFILAYSALGKAVEFPFPFPQSTEHYENAKGYCKLISEVIATGKIKPVPLRLYPNGLASVKDGFEDMKTGTVHAEKITYRISDTPELQGQ</sequence>
<evidence type="ECO:0000313" key="3">
    <source>
        <dbReference type="Proteomes" id="UP001362999"/>
    </source>
</evidence>
<proteinExistence type="predicted"/>
<dbReference type="AlphaFoldDB" id="A0AAW0CPY7"/>
<dbReference type="SMART" id="SM00829">
    <property type="entry name" value="PKS_ER"/>
    <property type="match status" value="1"/>
</dbReference>
<gene>
    <name evidence="2" type="ORF">R3P38DRAFT_2888905</name>
</gene>
<dbReference type="Gene3D" id="3.90.180.10">
    <property type="entry name" value="Medium-chain alcohol dehydrogenases, catalytic domain"/>
    <property type="match status" value="1"/>
</dbReference>
<name>A0AAW0CPY7_9AGAR</name>
<dbReference type="Pfam" id="PF00107">
    <property type="entry name" value="ADH_zinc_N"/>
    <property type="match status" value="1"/>
</dbReference>
<dbReference type="PANTHER" id="PTHR45348:SF2">
    <property type="entry name" value="ZINC-TYPE ALCOHOL DEHYDROGENASE-LIKE PROTEIN C2E1P3.01"/>
    <property type="match status" value="1"/>
</dbReference>
<dbReference type="PANTHER" id="PTHR45348">
    <property type="entry name" value="HYPOTHETICAL OXIDOREDUCTASE (EUROFUNG)"/>
    <property type="match status" value="1"/>
</dbReference>
<dbReference type="Proteomes" id="UP001362999">
    <property type="component" value="Unassembled WGS sequence"/>
</dbReference>
<dbReference type="EMBL" id="JAWWNJ010000013">
    <property type="protein sequence ID" value="KAK7042169.1"/>
    <property type="molecule type" value="Genomic_DNA"/>
</dbReference>
<evidence type="ECO:0000313" key="2">
    <source>
        <dbReference type="EMBL" id="KAK7042169.1"/>
    </source>
</evidence>
<dbReference type="InterPro" id="IPR013149">
    <property type="entry name" value="ADH-like_C"/>
</dbReference>
<evidence type="ECO:0000259" key="1">
    <source>
        <dbReference type="SMART" id="SM00829"/>
    </source>
</evidence>
<dbReference type="InterPro" id="IPR036291">
    <property type="entry name" value="NAD(P)-bd_dom_sf"/>
</dbReference>
<dbReference type="SUPFAM" id="SSF51735">
    <property type="entry name" value="NAD(P)-binding Rossmann-fold domains"/>
    <property type="match status" value="1"/>
</dbReference>
<feature type="domain" description="Enoyl reductase (ER)" evidence="1">
    <location>
        <begin position="14"/>
        <end position="353"/>
    </location>
</feature>
<dbReference type="InterPro" id="IPR013154">
    <property type="entry name" value="ADH-like_N"/>
</dbReference>
<dbReference type="GO" id="GO:0016651">
    <property type="term" value="F:oxidoreductase activity, acting on NAD(P)H"/>
    <property type="evidence" value="ECO:0007669"/>
    <property type="project" value="InterPro"/>
</dbReference>
<comment type="caution">
    <text evidence="2">The sequence shown here is derived from an EMBL/GenBank/DDBJ whole genome shotgun (WGS) entry which is preliminary data.</text>
</comment>
<dbReference type="Pfam" id="PF08240">
    <property type="entry name" value="ADH_N"/>
    <property type="match status" value="1"/>
</dbReference>
<keyword evidence="3" id="KW-1185">Reference proteome</keyword>
<dbReference type="InterPro" id="IPR047122">
    <property type="entry name" value="Trans-enoyl_RdTase-like"/>
</dbReference>
<organism evidence="2 3">
    <name type="scientific">Favolaschia claudopus</name>
    <dbReference type="NCBI Taxonomy" id="2862362"/>
    <lineage>
        <taxon>Eukaryota</taxon>
        <taxon>Fungi</taxon>
        <taxon>Dikarya</taxon>
        <taxon>Basidiomycota</taxon>
        <taxon>Agaricomycotina</taxon>
        <taxon>Agaricomycetes</taxon>
        <taxon>Agaricomycetidae</taxon>
        <taxon>Agaricales</taxon>
        <taxon>Marasmiineae</taxon>
        <taxon>Mycenaceae</taxon>
        <taxon>Favolaschia</taxon>
    </lineage>
</organism>
<dbReference type="InterPro" id="IPR020843">
    <property type="entry name" value="ER"/>
</dbReference>